<dbReference type="Gene3D" id="3.40.50.720">
    <property type="entry name" value="NAD(P)-binding Rossmann-like Domain"/>
    <property type="match status" value="1"/>
</dbReference>
<dbReference type="GO" id="GO:0016491">
    <property type="term" value="F:oxidoreductase activity"/>
    <property type="evidence" value="ECO:0007669"/>
    <property type="project" value="UniProtKB-KW"/>
</dbReference>
<sequence length="363" mass="38302">MSGRRESAVRVLVFGTGGWAGVWHEHFLPVAADRIEIVALVDQDGTSLADRAAALGVSRSATFRSIDEAATALGRGLEVDAAVVVLPPGHHRDAICAAAENGLDVLTEKPLAGDLGEASDIVRAVRSAGVKAQVVQNYRHYGPAQTARAVLAEGRLGPLNLLTARFRVDYREPGSWGSDRHDNSHAALLEAGAHHLDQIRHLAGETPELVWADEWRPGHVNSFSGAPCALAGGVFPSSARFLYEANAVAAGQQDGWKHESYRAECAQGTLRIVDSSVLVTVHGPNGPEETAVPVIAPPLTGHRAVVDEFVSWIRGGPAPATQLLDNLETLATIFAAVEAAELGRTVPVAKHLAAFSEAGGRAR</sequence>
<keyword evidence="1" id="KW-0560">Oxidoreductase</keyword>
<evidence type="ECO:0000259" key="3">
    <source>
        <dbReference type="Pfam" id="PF22725"/>
    </source>
</evidence>
<protein>
    <submittedName>
        <fullName evidence="4">Gfo/Idh/MocA family oxidoreductase</fullName>
    </submittedName>
</protein>
<dbReference type="PANTHER" id="PTHR43818">
    <property type="entry name" value="BCDNA.GH03377"/>
    <property type="match status" value="1"/>
</dbReference>
<evidence type="ECO:0000259" key="2">
    <source>
        <dbReference type="Pfam" id="PF01408"/>
    </source>
</evidence>
<dbReference type="SUPFAM" id="SSF51735">
    <property type="entry name" value="NAD(P)-binding Rossmann-fold domains"/>
    <property type="match status" value="1"/>
</dbReference>
<evidence type="ECO:0000256" key="1">
    <source>
        <dbReference type="ARBA" id="ARBA00023002"/>
    </source>
</evidence>
<name>A0A4R0IR76_9ACTN</name>
<dbReference type="EMBL" id="SJKC01000003">
    <property type="protein sequence ID" value="TCC36293.1"/>
    <property type="molecule type" value="Genomic_DNA"/>
</dbReference>
<dbReference type="SUPFAM" id="SSF55347">
    <property type="entry name" value="Glyceraldehyde-3-phosphate dehydrogenase-like, C-terminal domain"/>
    <property type="match status" value="1"/>
</dbReference>
<gene>
    <name evidence="4" type="ORF">E0H92_26945</name>
</gene>
<dbReference type="AlphaFoldDB" id="A0A4R0IR76"/>
<dbReference type="RefSeq" id="WP_131498119.1">
    <property type="nucleotide sequence ID" value="NZ_SJKC01000003.1"/>
</dbReference>
<dbReference type="InterPro" id="IPR055170">
    <property type="entry name" value="GFO_IDH_MocA-like_dom"/>
</dbReference>
<feature type="domain" description="Gfo/Idh/MocA-like oxidoreductase N-terminal" evidence="2">
    <location>
        <begin position="9"/>
        <end position="134"/>
    </location>
</feature>
<dbReference type="PANTHER" id="PTHR43818:SF11">
    <property type="entry name" value="BCDNA.GH03377"/>
    <property type="match status" value="1"/>
</dbReference>
<dbReference type="GO" id="GO:0000166">
    <property type="term" value="F:nucleotide binding"/>
    <property type="evidence" value="ECO:0007669"/>
    <property type="project" value="InterPro"/>
</dbReference>
<dbReference type="InterPro" id="IPR036291">
    <property type="entry name" value="NAD(P)-bd_dom_sf"/>
</dbReference>
<dbReference type="Pfam" id="PF22725">
    <property type="entry name" value="GFO_IDH_MocA_C3"/>
    <property type="match status" value="1"/>
</dbReference>
<dbReference type="InterPro" id="IPR000683">
    <property type="entry name" value="Gfo/Idh/MocA-like_OxRdtase_N"/>
</dbReference>
<feature type="domain" description="GFO/IDH/MocA-like oxidoreductase" evidence="3">
    <location>
        <begin position="145"/>
        <end position="269"/>
    </location>
</feature>
<evidence type="ECO:0000313" key="4">
    <source>
        <dbReference type="EMBL" id="TCC36293.1"/>
    </source>
</evidence>
<comment type="caution">
    <text evidence="4">The sequence shown here is derived from an EMBL/GenBank/DDBJ whole genome shotgun (WGS) entry which is preliminary data.</text>
</comment>
<reference evidence="4 5" key="1">
    <citation type="submission" date="2019-02" db="EMBL/GenBank/DDBJ databases">
        <title>Kribbella capetownensis sp. nov. and Kribbella speibonae sp. nov., isolated from soil.</title>
        <authorList>
            <person name="Curtis S.M."/>
            <person name="Norton I."/>
            <person name="Everest G.J."/>
            <person name="Meyers P.R."/>
        </authorList>
    </citation>
    <scope>NUCLEOTIDE SEQUENCE [LARGE SCALE GENOMIC DNA]</scope>
    <source>
        <strain evidence="4 5">YM55</strain>
    </source>
</reference>
<accession>A0A4R0IR76</accession>
<organism evidence="4 5">
    <name type="scientific">Kribbella speibonae</name>
    <dbReference type="NCBI Taxonomy" id="1572660"/>
    <lineage>
        <taxon>Bacteria</taxon>
        <taxon>Bacillati</taxon>
        <taxon>Actinomycetota</taxon>
        <taxon>Actinomycetes</taxon>
        <taxon>Propionibacteriales</taxon>
        <taxon>Kribbellaceae</taxon>
        <taxon>Kribbella</taxon>
    </lineage>
</organism>
<evidence type="ECO:0000313" key="5">
    <source>
        <dbReference type="Proteomes" id="UP000294225"/>
    </source>
</evidence>
<dbReference type="Proteomes" id="UP000294225">
    <property type="component" value="Unassembled WGS sequence"/>
</dbReference>
<dbReference type="Pfam" id="PF01408">
    <property type="entry name" value="GFO_IDH_MocA"/>
    <property type="match status" value="1"/>
</dbReference>
<dbReference type="Gene3D" id="3.30.360.10">
    <property type="entry name" value="Dihydrodipicolinate Reductase, domain 2"/>
    <property type="match status" value="1"/>
</dbReference>
<dbReference type="InterPro" id="IPR050463">
    <property type="entry name" value="Gfo/Idh/MocA_oxidrdct_glycsds"/>
</dbReference>
<proteinExistence type="predicted"/>